<evidence type="ECO:0000313" key="1">
    <source>
        <dbReference type="EMBL" id="RNA22326.1"/>
    </source>
</evidence>
<dbReference type="AlphaFoldDB" id="A0A3M7RFJ0"/>
<proteinExistence type="predicted"/>
<sequence length="505" mass="60108">MDDISISLPCGFSAKYKDIFYNNDKFPCPVCKIHDLTSQECLNMTKNKIFLNEIKLDQKKNQYEELMKEFENNKYDPKYYIDESFDCLKREVDVRREEIKLMLNIEIDDYHDGLLEMIDMERDLKLKVIEKRIQNIDTFDLASFKIDDNLDIHSKLEFYKKSEIKIDDGIRSVTTIIDDLKNLKFMLTESSVNIDIRKLFGELDWKEKVNTLQKSNHIDKLDNLSIYLPCGFSAKYKDVFYSNGKFPCPVCKSHKMTSQECLKMERNKLILIEKTCELKKNLYEELLIKFENYKNDPNYYIDISYDCLKKEIDIRREEIKAMLNKKIDDYHDFLLEKIDMEKDLKLKEFLERIKNTNELDFIKLDVDLNLDIESKIDFYKKNKNKIDNGISLVQNIFDDFQEPNFKLINIDDDIDIVKLFGEFYSKEETIIILNEDEIDDDSHKMDDLIISLPCVFSAKYKEIFYSNGKFSCPVCKSHKMTSQECLVRNKLILIEKTCELKKKYI</sequence>
<comment type="caution">
    <text evidence="1">The sequence shown here is derived from an EMBL/GenBank/DDBJ whole genome shotgun (WGS) entry which is preliminary data.</text>
</comment>
<dbReference type="OrthoDB" id="10214610at2759"/>
<gene>
    <name evidence="1" type="ORF">BpHYR1_014753</name>
</gene>
<reference evidence="1 2" key="1">
    <citation type="journal article" date="2018" name="Sci. Rep.">
        <title>Genomic signatures of local adaptation to the degree of environmental predictability in rotifers.</title>
        <authorList>
            <person name="Franch-Gras L."/>
            <person name="Hahn C."/>
            <person name="Garcia-Roger E.M."/>
            <person name="Carmona M.J."/>
            <person name="Serra M."/>
            <person name="Gomez A."/>
        </authorList>
    </citation>
    <scope>NUCLEOTIDE SEQUENCE [LARGE SCALE GENOMIC DNA]</scope>
    <source>
        <strain evidence="1">HYR1</strain>
    </source>
</reference>
<protein>
    <submittedName>
        <fullName evidence="1">Uncharacterized protein</fullName>
    </submittedName>
</protein>
<dbReference type="EMBL" id="REGN01003486">
    <property type="protein sequence ID" value="RNA22326.1"/>
    <property type="molecule type" value="Genomic_DNA"/>
</dbReference>
<accession>A0A3M7RFJ0</accession>
<organism evidence="1 2">
    <name type="scientific">Brachionus plicatilis</name>
    <name type="common">Marine rotifer</name>
    <name type="synonym">Brachionus muelleri</name>
    <dbReference type="NCBI Taxonomy" id="10195"/>
    <lineage>
        <taxon>Eukaryota</taxon>
        <taxon>Metazoa</taxon>
        <taxon>Spiralia</taxon>
        <taxon>Gnathifera</taxon>
        <taxon>Rotifera</taxon>
        <taxon>Eurotatoria</taxon>
        <taxon>Monogononta</taxon>
        <taxon>Pseudotrocha</taxon>
        <taxon>Ploima</taxon>
        <taxon>Brachionidae</taxon>
        <taxon>Brachionus</taxon>
    </lineage>
</organism>
<evidence type="ECO:0000313" key="2">
    <source>
        <dbReference type="Proteomes" id="UP000276133"/>
    </source>
</evidence>
<keyword evidence="2" id="KW-1185">Reference proteome</keyword>
<name>A0A3M7RFJ0_BRAPC</name>
<dbReference type="Proteomes" id="UP000276133">
    <property type="component" value="Unassembled WGS sequence"/>
</dbReference>